<organism evidence="2 3">
    <name type="scientific">Isoptericola chiayiensis</name>
    <dbReference type="NCBI Taxonomy" id="579446"/>
    <lineage>
        <taxon>Bacteria</taxon>
        <taxon>Bacillati</taxon>
        <taxon>Actinomycetota</taxon>
        <taxon>Actinomycetes</taxon>
        <taxon>Micrococcales</taxon>
        <taxon>Promicromonosporaceae</taxon>
        <taxon>Isoptericola</taxon>
    </lineage>
</organism>
<accession>A0ABP8YQN8</accession>
<evidence type="ECO:0000313" key="2">
    <source>
        <dbReference type="EMBL" id="GAA4734837.1"/>
    </source>
</evidence>
<feature type="transmembrane region" description="Helical" evidence="1">
    <location>
        <begin position="6"/>
        <end position="28"/>
    </location>
</feature>
<feature type="transmembrane region" description="Helical" evidence="1">
    <location>
        <begin position="65"/>
        <end position="81"/>
    </location>
</feature>
<evidence type="ECO:0000256" key="1">
    <source>
        <dbReference type="SAM" id="Phobius"/>
    </source>
</evidence>
<gene>
    <name evidence="2" type="ORF">GCM10023216_29410</name>
</gene>
<evidence type="ECO:0000313" key="3">
    <source>
        <dbReference type="Proteomes" id="UP001500956"/>
    </source>
</evidence>
<name>A0ABP8YQN8_9MICO</name>
<feature type="transmembrane region" description="Helical" evidence="1">
    <location>
        <begin position="40"/>
        <end position="59"/>
    </location>
</feature>
<dbReference type="EMBL" id="BAABID010000017">
    <property type="protein sequence ID" value="GAA4734837.1"/>
    <property type="molecule type" value="Genomic_DNA"/>
</dbReference>
<keyword evidence="3" id="KW-1185">Reference proteome</keyword>
<dbReference type="Proteomes" id="UP001500956">
    <property type="component" value="Unassembled WGS sequence"/>
</dbReference>
<sequence>MLDADMIGSMTTFAGPTAASFLTTRYWAAREDADPRRHAWFVLYLAVVLALLVAVLATAAPEDRLKTVGLFFVVTILATALQERRARRARRINDADRGTPE</sequence>
<comment type="caution">
    <text evidence="2">The sequence shown here is derived from an EMBL/GenBank/DDBJ whole genome shotgun (WGS) entry which is preliminary data.</text>
</comment>
<protein>
    <submittedName>
        <fullName evidence="2">Uncharacterized protein</fullName>
    </submittedName>
</protein>
<dbReference type="RefSeq" id="WP_172153124.1">
    <property type="nucleotide sequence ID" value="NZ_BAABID010000017.1"/>
</dbReference>
<keyword evidence="1" id="KW-0472">Membrane</keyword>
<keyword evidence="1" id="KW-1133">Transmembrane helix</keyword>
<keyword evidence="1" id="KW-0812">Transmembrane</keyword>
<proteinExistence type="predicted"/>
<reference evidence="3" key="1">
    <citation type="journal article" date="2019" name="Int. J. Syst. Evol. Microbiol.">
        <title>The Global Catalogue of Microorganisms (GCM) 10K type strain sequencing project: providing services to taxonomists for standard genome sequencing and annotation.</title>
        <authorList>
            <consortium name="The Broad Institute Genomics Platform"/>
            <consortium name="The Broad Institute Genome Sequencing Center for Infectious Disease"/>
            <person name="Wu L."/>
            <person name="Ma J."/>
        </authorList>
    </citation>
    <scope>NUCLEOTIDE SEQUENCE [LARGE SCALE GENOMIC DNA]</scope>
    <source>
        <strain evidence="3">JCM 18063</strain>
    </source>
</reference>